<comment type="caution">
    <text evidence="1">The sequence shown here is derived from an EMBL/GenBank/DDBJ whole genome shotgun (WGS) entry which is preliminary data.</text>
</comment>
<keyword evidence="2" id="KW-1185">Reference proteome</keyword>
<evidence type="ECO:0000313" key="1">
    <source>
        <dbReference type="EMBL" id="KAK3255284.1"/>
    </source>
</evidence>
<proteinExistence type="predicted"/>
<name>A0AAE0F936_9CHLO</name>
<dbReference type="EMBL" id="LGRX02022778">
    <property type="protein sequence ID" value="KAK3255284.1"/>
    <property type="molecule type" value="Genomic_DNA"/>
</dbReference>
<dbReference type="Proteomes" id="UP001190700">
    <property type="component" value="Unassembled WGS sequence"/>
</dbReference>
<dbReference type="AlphaFoldDB" id="A0AAE0F936"/>
<gene>
    <name evidence="1" type="ORF">CYMTET_35525</name>
</gene>
<organism evidence="1 2">
    <name type="scientific">Cymbomonas tetramitiformis</name>
    <dbReference type="NCBI Taxonomy" id="36881"/>
    <lineage>
        <taxon>Eukaryota</taxon>
        <taxon>Viridiplantae</taxon>
        <taxon>Chlorophyta</taxon>
        <taxon>Pyramimonadophyceae</taxon>
        <taxon>Pyramimonadales</taxon>
        <taxon>Pyramimonadaceae</taxon>
        <taxon>Cymbomonas</taxon>
    </lineage>
</organism>
<accession>A0AAE0F936</accession>
<reference evidence="1 2" key="1">
    <citation type="journal article" date="2015" name="Genome Biol. Evol.">
        <title>Comparative Genomics of a Bacterivorous Green Alga Reveals Evolutionary Causalities and Consequences of Phago-Mixotrophic Mode of Nutrition.</title>
        <authorList>
            <person name="Burns J.A."/>
            <person name="Paasch A."/>
            <person name="Narechania A."/>
            <person name="Kim E."/>
        </authorList>
    </citation>
    <scope>NUCLEOTIDE SEQUENCE [LARGE SCALE GENOMIC DNA]</scope>
    <source>
        <strain evidence="1 2">PLY_AMNH</strain>
    </source>
</reference>
<sequence>MGDITASSEALRVVLEHCHERVLRSRPRRPACEPGHGCSYEDGDGHDDVYVRAAQSLSQALRLDQGPVSCHRMYDFRTLTFATTRSCGRFVTWEPATSNMEVTKDKFYPLTSSSIERSRFCSAVKAHLARPAIAANLHSLHLANVPLHNEDATMLMLGLHRCKNIATLVVDGETSFNNAYCSHAPTFLPERPIYTLRTFVACYSKPSSWRESYVLRNARALTTLYLQKADLEGAWTTGAKHSDTLRVVHLHEVRADVSFWAALAHTPTRWRALRYHVGQHDQFLDGVICEQLASAFKPPIARSVFNMRLRMDTHEYGIVMQNTVYSQGDRHRLLTSHAISDVLRRLHIANEDADEHTPVGSIALPIPQTSACSDVC</sequence>
<protein>
    <submittedName>
        <fullName evidence="1">Uncharacterized protein</fullName>
    </submittedName>
</protein>
<evidence type="ECO:0000313" key="2">
    <source>
        <dbReference type="Proteomes" id="UP001190700"/>
    </source>
</evidence>